<keyword evidence="4" id="KW-1185">Reference proteome</keyword>
<dbReference type="AlphaFoldDB" id="A0AAV8Q8I4"/>
<keyword evidence="2" id="KW-0812">Transmembrane</keyword>
<comment type="caution">
    <text evidence="3">The sequence shown here is derived from an EMBL/GenBank/DDBJ whole genome shotgun (WGS) entry which is preliminary data.</text>
</comment>
<keyword evidence="2" id="KW-0472">Membrane</keyword>
<gene>
    <name evidence="3" type="ORF">OPV22_029971</name>
</gene>
<sequence length="109" mass="11971">MAEETAASSSPPEQLLLNLQAFALLHCSLASASPSCGLFFFFFFFSPLCMSSCAPSLLHCSTLHTMNHSSSFFLEEEKVEGRSNNDKAVSRRKKRVPGGANEMLSDYAR</sequence>
<dbReference type="Proteomes" id="UP001222027">
    <property type="component" value="Unassembled WGS sequence"/>
</dbReference>
<feature type="transmembrane region" description="Helical" evidence="2">
    <location>
        <begin position="20"/>
        <end position="45"/>
    </location>
</feature>
<evidence type="ECO:0000313" key="4">
    <source>
        <dbReference type="Proteomes" id="UP001222027"/>
    </source>
</evidence>
<organism evidence="3 4">
    <name type="scientific">Ensete ventricosum</name>
    <name type="common">Abyssinian banana</name>
    <name type="synonym">Musa ensete</name>
    <dbReference type="NCBI Taxonomy" id="4639"/>
    <lineage>
        <taxon>Eukaryota</taxon>
        <taxon>Viridiplantae</taxon>
        <taxon>Streptophyta</taxon>
        <taxon>Embryophyta</taxon>
        <taxon>Tracheophyta</taxon>
        <taxon>Spermatophyta</taxon>
        <taxon>Magnoliopsida</taxon>
        <taxon>Liliopsida</taxon>
        <taxon>Zingiberales</taxon>
        <taxon>Musaceae</taxon>
        <taxon>Ensete</taxon>
    </lineage>
</organism>
<dbReference type="EMBL" id="JAQQAF010000008">
    <property type="protein sequence ID" value="KAJ8467419.1"/>
    <property type="molecule type" value="Genomic_DNA"/>
</dbReference>
<proteinExistence type="predicted"/>
<feature type="compositionally biased region" description="Basic and acidic residues" evidence="1">
    <location>
        <begin position="80"/>
        <end position="89"/>
    </location>
</feature>
<reference evidence="3 4" key="1">
    <citation type="submission" date="2022-12" db="EMBL/GenBank/DDBJ databases">
        <title>Chromosome-scale assembly of the Ensete ventricosum genome.</title>
        <authorList>
            <person name="Dussert Y."/>
            <person name="Stocks J."/>
            <person name="Wendawek A."/>
            <person name="Woldeyes F."/>
            <person name="Nichols R.A."/>
            <person name="Borrell J.S."/>
        </authorList>
    </citation>
    <scope>NUCLEOTIDE SEQUENCE [LARGE SCALE GENOMIC DNA]</scope>
    <source>
        <strain evidence="4">cv. Maze</strain>
        <tissue evidence="3">Seeds</tissue>
    </source>
</reference>
<name>A0AAV8Q8I4_ENSVE</name>
<protein>
    <submittedName>
        <fullName evidence="3">Uncharacterized protein</fullName>
    </submittedName>
</protein>
<feature type="region of interest" description="Disordered" evidence="1">
    <location>
        <begin position="80"/>
        <end position="109"/>
    </location>
</feature>
<accession>A0AAV8Q8I4</accession>
<keyword evidence="2" id="KW-1133">Transmembrane helix</keyword>
<evidence type="ECO:0000256" key="1">
    <source>
        <dbReference type="SAM" id="MobiDB-lite"/>
    </source>
</evidence>
<evidence type="ECO:0000256" key="2">
    <source>
        <dbReference type="SAM" id="Phobius"/>
    </source>
</evidence>
<evidence type="ECO:0000313" key="3">
    <source>
        <dbReference type="EMBL" id="KAJ8467419.1"/>
    </source>
</evidence>